<proteinExistence type="predicted"/>
<dbReference type="Pfam" id="PF12771">
    <property type="entry name" value="SusD-like_2"/>
    <property type="match status" value="1"/>
</dbReference>
<dbReference type="InterPro" id="IPR041662">
    <property type="entry name" value="SusD-like_2"/>
</dbReference>
<protein>
    <submittedName>
        <fullName evidence="1">SusD/RagB family nutrient-binding outer membrane lipoprotein</fullName>
    </submittedName>
</protein>
<keyword evidence="2" id="KW-1185">Reference proteome</keyword>
<comment type="caution">
    <text evidence="1">The sequence shown here is derived from an EMBL/GenBank/DDBJ whole genome shotgun (WGS) entry which is preliminary data.</text>
</comment>
<keyword evidence="1" id="KW-0449">Lipoprotein</keyword>
<dbReference type="InterPro" id="IPR011990">
    <property type="entry name" value="TPR-like_helical_dom_sf"/>
</dbReference>
<evidence type="ECO:0000313" key="1">
    <source>
        <dbReference type="EMBL" id="MBO9203184.1"/>
    </source>
</evidence>
<sequence>MRHKFLTTIFTLTIGAICMQGCSKKIDEAYLNPNAPIRVPVETILPGVIGGFTFFYSANGTGYGVQQDATLIGRYVQYFGIQTDLDNYGEMGGVTGASDVTGSIWAAVYYGHGKNVNKIIEWGTEEEKWDYVGAAWAIRAWGWLELTNEYNDGILSEAWDERLTQFHYDQPADFYDSCRAVCYRSLSFLSRTDGKSNKENFAQGDAYFLGGDVTKWKKFVYGLLARSYINLSAKNMFAANNYAFADSAAKYADLAMTTNDDNAYVKVSGGLQSQTLNYFGPFRANLGAYRQCAYIADLMSGRNTTAFNGVSDPRAWYMLRENNSGTFQGFLPWRGSNTPGLNSSQYPLNFWGHATYNSTASPTADTSRYIWQNTSPWPMMTASEMQFVKAEALYRKGDKSGALAAYKNAISLDFDMLTTVYPQHIPSANVITQTVKDAYMNNPAVVPVSANDLTLTHIMLQKYIALYVWGIHQTWVDMRKFHYTDLDPVTGKQVYADFTPPSGQYLVATNKGKFVYRCKPRYNSEYLYNVPELTRIGAFDQDYVTKECWFSQK</sequence>
<reference evidence="1 2" key="1">
    <citation type="submission" date="2021-03" db="EMBL/GenBank/DDBJ databases">
        <title>Assistant Professor.</title>
        <authorList>
            <person name="Huq M.A."/>
        </authorList>
    </citation>
    <scope>NUCLEOTIDE SEQUENCE [LARGE SCALE GENOMIC DNA]</scope>
    <source>
        <strain evidence="1 2">MAH-29</strain>
    </source>
</reference>
<gene>
    <name evidence="1" type="ORF">J7I42_23035</name>
</gene>
<organism evidence="1 2">
    <name type="scientific">Niastella soli</name>
    <dbReference type="NCBI Taxonomy" id="2821487"/>
    <lineage>
        <taxon>Bacteria</taxon>
        <taxon>Pseudomonadati</taxon>
        <taxon>Bacteroidota</taxon>
        <taxon>Chitinophagia</taxon>
        <taxon>Chitinophagales</taxon>
        <taxon>Chitinophagaceae</taxon>
        <taxon>Niastella</taxon>
    </lineage>
</organism>
<evidence type="ECO:0000313" key="2">
    <source>
        <dbReference type="Proteomes" id="UP000677244"/>
    </source>
</evidence>
<dbReference type="RefSeq" id="WP_209141235.1">
    <property type="nucleotide sequence ID" value="NZ_JAGHKO010000005.1"/>
</dbReference>
<name>A0ABS3YZC4_9BACT</name>
<dbReference type="SUPFAM" id="SSF48452">
    <property type="entry name" value="TPR-like"/>
    <property type="match status" value="1"/>
</dbReference>
<dbReference type="Proteomes" id="UP000677244">
    <property type="component" value="Unassembled WGS sequence"/>
</dbReference>
<accession>A0ABS3YZC4</accession>
<dbReference type="Gene3D" id="1.25.40.390">
    <property type="match status" value="1"/>
</dbReference>
<dbReference type="EMBL" id="JAGHKO010000005">
    <property type="protein sequence ID" value="MBO9203184.1"/>
    <property type="molecule type" value="Genomic_DNA"/>
</dbReference>